<dbReference type="EMBL" id="KN832180">
    <property type="protein sequence ID" value="KIN93324.1"/>
    <property type="molecule type" value="Genomic_DNA"/>
</dbReference>
<evidence type="ECO:0000313" key="1">
    <source>
        <dbReference type="EMBL" id="KIN93324.1"/>
    </source>
</evidence>
<sequence length="71" mass="7800">MHLLSQNNFADLALHVSVPVFHLVVLSNCSACKAAVASMPPKTFGSDSCFRTLDQLDPWNTGAPSFYYPRN</sequence>
<evidence type="ECO:0000313" key="2">
    <source>
        <dbReference type="Proteomes" id="UP000054217"/>
    </source>
</evidence>
<name>A0A0C3MWN3_PISTI</name>
<dbReference type="InParanoid" id="A0A0C3MWN3"/>
<accession>A0A0C3MWN3</accession>
<reference evidence="2" key="2">
    <citation type="submission" date="2015-01" db="EMBL/GenBank/DDBJ databases">
        <title>Evolutionary Origins and Diversification of the Mycorrhizal Mutualists.</title>
        <authorList>
            <consortium name="DOE Joint Genome Institute"/>
            <consortium name="Mycorrhizal Genomics Consortium"/>
            <person name="Kohler A."/>
            <person name="Kuo A."/>
            <person name="Nagy L.G."/>
            <person name="Floudas D."/>
            <person name="Copeland A."/>
            <person name="Barry K.W."/>
            <person name="Cichocki N."/>
            <person name="Veneault-Fourrey C."/>
            <person name="LaButti K."/>
            <person name="Lindquist E.A."/>
            <person name="Lipzen A."/>
            <person name="Lundell T."/>
            <person name="Morin E."/>
            <person name="Murat C."/>
            <person name="Riley R."/>
            <person name="Ohm R."/>
            <person name="Sun H."/>
            <person name="Tunlid A."/>
            <person name="Henrissat B."/>
            <person name="Grigoriev I.V."/>
            <person name="Hibbett D.S."/>
            <person name="Martin F."/>
        </authorList>
    </citation>
    <scope>NUCLEOTIDE SEQUENCE [LARGE SCALE GENOMIC DNA]</scope>
    <source>
        <strain evidence="2">Marx 270</strain>
    </source>
</reference>
<reference evidence="1 2" key="1">
    <citation type="submission" date="2014-04" db="EMBL/GenBank/DDBJ databases">
        <authorList>
            <consortium name="DOE Joint Genome Institute"/>
            <person name="Kuo A."/>
            <person name="Kohler A."/>
            <person name="Costa M.D."/>
            <person name="Nagy L.G."/>
            <person name="Floudas D."/>
            <person name="Copeland A."/>
            <person name="Barry K.W."/>
            <person name="Cichocki N."/>
            <person name="Veneault-Fourrey C."/>
            <person name="LaButti K."/>
            <person name="Lindquist E.A."/>
            <person name="Lipzen A."/>
            <person name="Lundell T."/>
            <person name="Morin E."/>
            <person name="Murat C."/>
            <person name="Sun H."/>
            <person name="Tunlid A."/>
            <person name="Henrissat B."/>
            <person name="Grigoriev I.V."/>
            <person name="Hibbett D.S."/>
            <person name="Martin F."/>
            <person name="Nordberg H.P."/>
            <person name="Cantor M.N."/>
            <person name="Hua S.X."/>
        </authorList>
    </citation>
    <scope>NUCLEOTIDE SEQUENCE [LARGE SCALE GENOMIC DNA]</scope>
    <source>
        <strain evidence="1 2">Marx 270</strain>
    </source>
</reference>
<gene>
    <name evidence="1" type="ORF">M404DRAFT_1009024</name>
</gene>
<dbReference type="HOGENOM" id="CLU_2741057_0_0_1"/>
<proteinExistence type="predicted"/>
<protein>
    <submittedName>
        <fullName evidence="1">Uncharacterized protein</fullName>
    </submittedName>
</protein>
<dbReference type="Proteomes" id="UP000054217">
    <property type="component" value="Unassembled WGS sequence"/>
</dbReference>
<dbReference type="AlphaFoldDB" id="A0A0C3MWN3"/>
<organism evidence="1 2">
    <name type="scientific">Pisolithus tinctorius Marx 270</name>
    <dbReference type="NCBI Taxonomy" id="870435"/>
    <lineage>
        <taxon>Eukaryota</taxon>
        <taxon>Fungi</taxon>
        <taxon>Dikarya</taxon>
        <taxon>Basidiomycota</taxon>
        <taxon>Agaricomycotina</taxon>
        <taxon>Agaricomycetes</taxon>
        <taxon>Agaricomycetidae</taxon>
        <taxon>Boletales</taxon>
        <taxon>Sclerodermatineae</taxon>
        <taxon>Pisolithaceae</taxon>
        <taxon>Pisolithus</taxon>
    </lineage>
</organism>
<keyword evidence="2" id="KW-1185">Reference proteome</keyword>